<keyword evidence="1" id="KW-0472">Membrane</keyword>
<dbReference type="RefSeq" id="WP_105000165.1">
    <property type="nucleotide sequence ID" value="NZ_MQVX01000001.1"/>
</dbReference>
<dbReference type="EMBL" id="MQVX01000001">
    <property type="protein sequence ID" value="PQJ14533.1"/>
    <property type="molecule type" value="Genomic_DNA"/>
</dbReference>
<evidence type="ECO:0000256" key="1">
    <source>
        <dbReference type="SAM" id="Phobius"/>
    </source>
</evidence>
<name>A0A2S7T3R5_9FLAO</name>
<feature type="transmembrane region" description="Helical" evidence="1">
    <location>
        <begin position="131"/>
        <end position="152"/>
    </location>
</feature>
<dbReference type="AlphaFoldDB" id="A0A2S7T3R5"/>
<accession>A0A2S7T3R5</accession>
<sequence>MWRIIEDIFIKFPILPLYALTWVVGVINFKKYFDTAIRHLPLFIGYTFLNELLGFLVKNYSEFTFYTDPRYDWHNIIIYNIYGVLTLLYFAWVYLKLIKRRRLQLVIKGGVILYFISYFICLIYLDPAHDVFLAPAMIEGFLIATAAFFHIWELKQKRGSTPAYYNLMFWIDRGLIAFYLPFPMLYFLMCNYYRNVFQPYGLGTVFELSIAAMYIIFIIGFIRASRPAFR</sequence>
<protein>
    <submittedName>
        <fullName evidence="2">Uncharacterized protein</fullName>
    </submittedName>
</protein>
<keyword evidence="1" id="KW-1133">Transmembrane helix</keyword>
<organism evidence="2 3">
    <name type="scientific">Aureicoccus marinus</name>
    <dbReference type="NCBI Taxonomy" id="754435"/>
    <lineage>
        <taxon>Bacteria</taxon>
        <taxon>Pseudomonadati</taxon>
        <taxon>Bacteroidota</taxon>
        <taxon>Flavobacteriia</taxon>
        <taxon>Flavobacteriales</taxon>
        <taxon>Flavobacteriaceae</taxon>
        <taxon>Aureicoccus</taxon>
    </lineage>
</organism>
<evidence type="ECO:0000313" key="2">
    <source>
        <dbReference type="EMBL" id="PQJ14533.1"/>
    </source>
</evidence>
<comment type="caution">
    <text evidence="2">The sequence shown here is derived from an EMBL/GenBank/DDBJ whole genome shotgun (WGS) entry which is preliminary data.</text>
</comment>
<evidence type="ECO:0000313" key="3">
    <source>
        <dbReference type="Proteomes" id="UP000239366"/>
    </source>
</evidence>
<feature type="transmembrane region" description="Helical" evidence="1">
    <location>
        <begin position="200"/>
        <end position="222"/>
    </location>
</feature>
<feature type="transmembrane region" description="Helical" evidence="1">
    <location>
        <begin position="12"/>
        <end position="29"/>
    </location>
</feature>
<feature type="transmembrane region" description="Helical" evidence="1">
    <location>
        <begin position="77"/>
        <end position="98"/>
    </location>
</feature>
<keyword evidence="3" id="KW-1185">Reference proteome</keyword>
<reference evidence="3" key="1">
    <citation type="submission" date="2016-11" db="EMBL/GenBank/DDBJ databases">
        <title>Trade-off between light-utilization and light-protection in marine flavobacteria.</title>
        <authorList>
            <person name="Kumagai Y."/>
            <person name="Yoshizawa S."/>
            <person name="Kogure K."/>
        </authorList>
    </citation>
    <scope>NUCLEOTIDE SEQUENCE [LARGE SCALE GENOMIC DNA]</scope>
    <source>
        <strain evidence="3">SG-18</strain>
    </source>
</reference>
<dbReference type="OrthoDB" id="1435288at2"/>
<proteinExistence type="predicted"/>
<feature type="transmembrane region" description="Helical" evidence="1">
    <location>
        <begin position="36"/>
        <end position="57"/>
    </location>
</feature>
<feature type="transmembrane region" description="Helical" evidence="1">
    <location>
        <begin position="105"/>
        <end position="125"/>
    </location>
</feature>
<gene>
    <name evidence="2" type="ORF">BST99_01105</name>
</gene>
<keyword evidence="1" id="KW-0812">Transmembrane</keyword>
<dbReference type="Proteomes" id="UP000239366">
    <property type="component" value="Unassembled WGS sequence"/>
</dbReference>
<feature type="transmembrane region" description="Helical" evidence="1">
    <location>
        <begin position="164"/>
        <end position="188"/>
    </location>
</feature>